<dbReference type="PANTHER" id="PTHR43003">
    <property type="entry name" value="DNA-3-METHYLADENINE GLYCOSYLASE"/>
    <property type="match status" value="1"/>
</dbReference>
<dbReference type="Gene3D" id="1.10.340.30">
    <property type="entry name" value="Hypothetical protein, domain 2"/>
    <property type="match status" value="1"/>
</dbReference>
<evidence type="ECO:0000256" key="2">
    <source>
        <dbReference type="ARBA" id="ARBA00023204"/>
    </source>
</evidence>
<dbReference type="SUPFAM" id="SSF48150">
    <property type="entry name" value="DNA-glycosylase"/>
    <property type="match status" value="1"/>
</dbReference>
<gene>
    <name evidence="3" type="ORF">Q8A49_12625</name>
</gene>
<accession>A0ABU7KQG1</accession>
<evidence type="ECO:0000313" key="3">
    <source>
        <dbReference type="EMBL" id="MEE2051337.1"/>
    </source>
</evidence>
<organism evidence="3 4">
    <name type="scientific">Nocardiopsis tropica</name>
    <dbReference type="NCBI Taxonomy" id="109330"/>
    <lineage>
        <taxon>Bacteria</taxon>
        <taxon>Bacillati</taxon>
        <taxon>Actinomycetota</taxon>
        <taxon>Actinomycetes</taxon>
        <taxon>Streptosporangiales</taxon>
        <taxon>Nocardiopsidaceae</taxon>
        <taxon>Nocardiopsis</taxon>
    </lineage>
</organism>
<reference evidence="3 4" key="1">
    <citation type="submission" date="2023-07" db="EMBL/GenBank/DDBJ databases">
        <authorList>
            <person name="Girao M."/>
            <person name="Carvalho M.F."/>
        </authorList>
    </citation>
    <scope>NUCLEOTIDE SEQUENCE [LARGE SCALE GENOMIC DNA]</scope>
    <source>
        <strain evidence="3 4">66/93</strain>
    </source>
</reference>
<name>A0ABU7KQG1_9ACTN</name>
<evidence type="ECO:0000256" key="1">
    <source>
        <dbReference type="ARBA" id="ARBA00022763"/>
    </source>
</evidence>
<evidence type="ECO:0008006" key="5">
    <source>
        <dbReference type="Google" id="ProtNLM"/>
    </source>
</evidence>
<keyword evidence="2" id="KW-0234">DNA repair</keyword>
<dbReference type="EMBL" id="JAUUCC010000027">
    <property type="protein sequence ID" value="MEE2051337.1"/>
    <property type="molecule type" value="Genomic_DNA"/>
</dbReference>
<protein>
    <recommendedName>
        <fullName evidence="5">DNA-3-methyladenine glycosylase II</fullName>
    </recommendedName>
</protein>
<dbReference type="InterPro" id="IPR011257">
    <property type="entry name" value="DNA_glycosylase"/>
</dbReference>
<dbReference type="RefSeq" id="WP_330158477.1">
    <property type="nucleotide sequence ID" value="NZ_BAAAJA010000008.1"/>
</dbReference>
<proteinExistence type="predicted"/>
<sequence length="235" mass="25390">MSANQSITATRLGEGTDPAPHVDVYDPKILGENTPTVLRAPLLGQGSVRRLRNPDLWDALATGIIRQVIRADQARLMYHRFCDAHGTATPSDLRAFPRAEAVLALNQEDFATLGMAFKRRPLIAAAEAFLALGSKWAELPPEDLVAEVQTVPRIGPWTAGAAVADVTGDFSLYPHGDMAVRKYAAQAAPVLDQPNDEATFARWWRSFATTPAELSTLTVLTLALGGPRGQDRPPS</sequence>
<comment type="caution">
    <text evidence="3">The sequence shown here is derived from an EMBL/GenBank/DDBJ whole genome shotgun (WGS) entry which is preliminary data.</text>
</comment>
<dbReference type="InterPro" id="IPR051912">
    <property type="entry name" value="Alkylbase_DNA_Glycosylase/TA"/>
</dbReference>
<dbReference type="Proteomes" id="UP001348641">
    <property type="component" value="Unassembled WGS sequence"/>
</dbReference>
<keyword evidence="1" id="KW-0227">DNA damage</keyword>
<dbReference type="PANTHER" id="PTHR43003:SF13">
    <property type="entry name" value="DNA-3-METHYLADENINE GLYCOSYLASE 2"/>
    <property type="match status" value="1"/>
</dbReference>
<evidence type="ECO:0000313" key="4">
    <source>
        <dbReference type="Proteomes" id="UP001348641"/>
    </source>
</evidence>